<dbReference type="Proteomes" id="UP001620461">
    <property type="component" value="Unassembled WGS sequence"/>
</dbReference>
<dbReference type="Pfam" id="PF19077">
    <property type="entry name" value="Big_13"/>
    <property type="match status" value="5"/>
</dbReference>
<dbReference type="InterPro" id="IPR041498">
    <property type="entry name" value="Big_6"/>
</dbReference>
<feature type="domain" description="Bacterial Ig-like" evidence="3">
    <location>
        <begin position="644"/>
        <end position="724"/>
    </location>
</feature>
<evidence type="ECO:0000259" key="2">
    <source>
        <dbReference type="Pfam" id="PF17936"/>
    </source>
</evidence>
<name>A0ABW8JJZ7_9GAMM</name>
<dbReference type="RefSeq" id="WP_404548243.1">
    <property type="nucleotide sequence ID" value="NZ_JADIKJ010000015.1"/>
</dbReference>
<dbReference type="InterPro" id="IPR013783">
    <property type="entry name" value="Ig-like_fold"/>
</dbReference>
<feature type="domain" description="Bacterial Ig" evidence="2">
    <location>
        <begin position="140"/>
        <end position="208"/>
    </location>
</feature>
<reference evidence="4 5" key="1">
    <citation type="submission" date="2020-10" db="EMBL/GenBank/DDBJ databases">
        <title>Phylogeny of dyella-like bacteria.</title>
        <authorList>
            <person name="Fu J."/>
        </authorList>
    </citation>
    <scope>NUCLEOTIDE SEQUENCE [LARGE SCALE GENOMIC DNA]</scope>
    <source>
        <strain evidence="4 5">JP1</strain>
    </source>
</reference>
<keyword evidence="5" id="KW-1185">Reference proteome</keyword>
<protein>
    <submittedName>
        <fullName evidence="4">Uncharacterized protein</fullName>
    </submittedName>
</protein>
<dbReference type="Gene3D" id="3.30.420.430">
    <property type="match status" value="6"/>
</dbReference>
<dbReference type="EMBL" id="JADIKJ010000015">
    <property type="protein sequence ID" value="MFK2901459.1"/>
    <property type="molecule type" value="Genomic_DNA"/>
</dbReference>
<feature type="compositionally biased region" description="Gly residues" evidence="1">
    <location>
        <begin position="225"/>
        <end position="234"/>
    </location>
</feature>
<evidence type="ECO:0000256" key="1">
    <source>
        <dbReference type="SAM" id="MobiDB-lite"/>
    </source>
</evidence>
<dbReference type="InterPro" id="IPR044016">
    <property type="entry name" value="Big_13"/>
</dbReference>
<organism evidence="4 5">
    <name type="scientific">Dyella jejuensis</name>
    <dbReference type="NCBI Taxonomy" id="1432009"/>
    <lineage>
        <taxon>Bacteria</taxon>
        <taxon>Pseudomonadati</taxon>
        <taxon>Pseudomonadota</taxon>
        <taxon>Gammaproteobacteria</taxon>
        <taxon>Lysobacterales</taxon>
        <taxon>Rhodanobacteraceae</taxon>
        <taxon>Dyella</taxon>
    </lineage>
</organism>
<proteinExistence type="predicted"/>
<evidence type="ECO:0000313" key="4">
    <source>
        <dbReference type="EMBL" id="MFK2901459.1"/>
    </source>
</evidence>
<feature type="domain" description="Bacterial Ig-like" evidence="3">
    <location>
        <begin position="436"/>
        <end position="516"/>
    </location>
</feature>
<evidence type="ECO:0000313" key="5">
    <source>
        <dbReference type="Proteomes" id="UP001620461"/>
    </source>
</evidence>
<feature type="domain" description="Bacterial Ig-like" evidence="3">
    <location>
        <begin position="750"/>
        <end position="829"/>
    </location>
</feature>
<evidence type="ECO:0000259" key="3">
    <source>
        <dbReference type="Pfam" id="PF19077"/>
    </source>
</evidence>
<feature type="domain" description="Bacterial Ig-like" evidence="3">
    <location>
        <begin position="537"/>
        <end position="612"/>
    </location>
</feature>
<dbReference type="Pfam" id="PF17936">
    <property type="entry name" value="Big_6"/>
    <property type="match status" value="1"/>
</dbReference>
<comment type="caution">
    <text evidence="4">The sequence shown here is derived from an EMBL/GenBank/DDBJ whole genome shotgun (WGS) entry which is preliminary data.</text>
</comment>
<dbReference type="Gene3D" id="2.60.40.10">
    <property type="entry name" value="Immunoglobulins"/>
    <property type="match status" value="2"/>
</dbReference>
<sequence length="1002" mass="102959">MTDKNTVLGYTASAPTVSSHSPATITDVYSNYGDDRGPIYDGGTSYDIWPDIEGQAMPNSLVYIYDGSTLLGSTHSNAQGYWVFSLEKPLGDGSHVFKAAAAGEPAGADFSMTVIAPPPSISEVQDRVGDIQGTYYSGSTIDDAHPSLSGYAEAGSLVTIYSDGRLITTVTANEYGGWNTAIDLPQGTYHLVAVDAAGRTSAPFDVTVVAPKIDPAPTIDRIYGSEGGQGGLVSEGGTTETTRPNLSGTAAPLSLVTIYDGDLNHPIGTARADGWGTWQFMPLTDLAQGTHQFIVATASSAPSAAFVIDIEPVAPPAAVVITSVYDDAGASHGYLSSGAITDDTQPLLQGTAVPDSLVTIYDGDRNHPIGTAQAGQDGQWKFMPGTPLSDGEHHFIATTEHSAPSAEFTVTIVTAPVSGEAPAITSLFDYEGAQQGAVHQGDTTDATHPTLCGTGVPNSIVTIYDGDLSHVLGSARVYPDGSWNFTPDAALGDGLHNLIAAGGDGAISAPFTVTIDSAVIPPIAMPPEILHVSDADHAAAGLWNDSTTINDPRPLLHGLAAPNTLVTIYDGDRNHPVGTAQAGQDGQWKFMPGTPLSEGAHHFIATTEHSAASAEFTVTIVTAPASGEAPAITSLFDYEGAQQGAVHQGDTTDATHPTLCGTGVPNSIVTIYDGDLSHVLGSARVYPDGSWNFTPDAALGDGLHNLIAAGADGATSAPFTVTIDSAGIPPITTPVLSIDVAMDNVGFYQGALQNGAHTDDTTPTLQGSAAANSMVIVADGTHVLGTATANEFGQWRFTPEQPLEPGAHPFTVTDAQGGRSAPYAITIDTPTSAPVIDHAHDNTAASQGDFASGGVVHDTHPTLVGYAPAGSVVTIADGDQVLGVARATNKGEWTFSMELGDGVHHLTASTANGSSESFVLIVEAPVAGNAINALSVADVLHGGETELFAMQPVHDDASLVLHGVDGDQGNGVAKAPVAMSNDVALLNIHQALPHEAITTHVM</sequence>
<feature type="region of interest" description="Disordered" evidence="1">
    <location>
        <begin position="224"/>
        <end position="246"/>
    </location>
</feature>
<feature type="domain" description="Bacterial Ig-like" evidence="3">
    <location>
        <begin position="329"/>
        <end position="403"/>
    </location>
</feature>
<gene>
    <name evidence="4" type="ORF">ISP15_14040</name>
</gene>
<accession>A0ABW8JJZ7</accession>